<reference evidence="1" key="2">
    <citation type="journal article" date="2019" name="IMA Fungus">
        <title>Genome sequencing and comparison of five Tilletia species to identify candidate genes for the detection of regulated species infecting wheat.</title>
        <authorList>
            <person name="Nguyen H.D.T."/>
            <person name="Sultana T."/>
            <person name="Kesanakurti P."/>
            <person name="Hambleton S."/>
        </authorList>
    </citation>
    <scope>NUCLEOTIDE SEQUENCE</scope>
    <source>
        <strain evidence="1">DAOMC 236416</strain>
    </source>
</reference>
<evidence type="ECO:0000313" key="2">
    <source>
        <dbReference type="Proteomes" id="UP000077521"/>
    </source>
</evidence>
<sequence length="15" mass="1865">KQWKDIRGKFVEDSE</sequence>
<reference evidence="1" key="1">
    <citation type="submission" date="2016-04" db="EMBL/GenBank/DDBJ databases">
        <authorList>
            <person name="Nguyen H.D."/>
            <person name="Samba Siva P."/>
            <person name="Cullis J."/>
            <person name="Levesque C.A."/>
            <person name="Hambleton S."/>
        </authorList>
    </citation>
    <scope>NUCLEOTIDE SEQUENCE</scope>
    <source>
        <strain evidence="1">DAOMC 236416</strain>
    </source>
</reference>
<organism evidence="1 2">
    <name type="scientific">Tilletia indica</name>
    <dbReference type="NCBI Taxonomy" id="43049"/>
    <lineage>
        <taxon>Eukaryota</taxon>
        <taxon>Fungi</taxon>
        <taxon>Dikarya</taxon>
        <taxon>Basidiomycota</taxon>
        <taxon>Ustilaginomycotina</taxon>
        <taxon>Exobasidiomycetes</taxon>
        <taxon>Tilletiales</taxon>
        <taxon>Tilletiaceae</taxon>
        <taxon>Tilletia</taxon>
    </lineage>
</organism>
<name>A0A177T058_9BASI</name>
<evidence type="ECO:0000313" key="1">
    <source>
        <dbReference type="EMBL" id="KAE8237439.1"/>
    </source>
</evidence>
<proteinExistence type="predicted"/>
<comment type="caution">
    <text evidence="1">The sequence shown here is derived from an EMBL/GenBank/DDBJ whole genome shotgun (WGS) entry which is preliminary data.</text>
</comment>
<gene>
    <name evidence="1" type="ORF">A4X13_0g8786</name>
</gene>
<accession>A0A177T058</accession>
<dbReference type="Proteomes" id="UP000077521">
    <property type="component" value="Unassembled WGS sequence"/>
</dbReference>
<protein>
    <submittedName>
        <fullName evidence="1">Uncharacterized protein</fullName>
    </submittedName>
</protein>
<keyword evidence="2" id="KW-1185">Reference proteome</keyword>
<dbReference type="EMBL" id="LWDF02001789">
    <property type="protein sequence ID" value="KAE8237439.1"/>
    <property type="molecule type" value="Genomic_DNA"/>
</dbReference>
<feature type="non-terminal residue" evidence="1">
    <location>
        <position position="1"/>
    </location>
</feature>